<dbReference type="AlphaFoldDB" id="A0A9P1IF53"/>
<name>A0A9P1IF53_9PELO</name>
<proteinExistence type="predicted"/>
<dbReference type="Proteomes" id="UP001152747">
    <property type="component" value="Unassembled WGS sequence"/>
</dbReference>
<protein>
    <submittedName>
        <fullName evidence="2">Uncharacterized protein</fullName>
    </submittedName>
</protein>
<sequence>MNRFEMTVQCVVRENAQSGEYQLILRNTSIYDLAVKIVNHKSDVHLERQDALVLSKKYTIINIISTPKRDKMSLKKDFDIYARAIYPFNRKNIRQWIDGESSIPDKEHQRVTSLRFGVADGEYSAKKIIIDLPGKANMIEPTGYAIKMKNSRQILRIFMEHDTRFANQIEDDRLAIAQKSCKSNSRSKLEKSGKSSSSKKRREKRQKTNESCFLLPFFQSVCQYQE</sequence>
<accession>A0A9P1IF53</accession>
<reference evidence="2" key="1">
    <citation type="submission" date="2022-11" db="EMBL/GenBank/DDBJ databases">
        <authorList>
            <person name="Kikuchi T."/>
        </authorList>
    </citation>
    <scope>NUCLEOTIDE SEQUENCE</scope>
    <source>
        <strain evidence="2">PS1010</strain>
    </source>
</reference>
<evidence type="ECO:0000256" key="1">
    <source>
        <dbReference type="SAM" id="MobiDB-lite"/>
    </source>
</evidence>
<comment type="caution">
    <text evidence="2">The sequence shown here is derived from an EMBL/GenBank/DDBJ whole genome shotgun (WGS) entry which is preliminary data.</text>
</comment>
<gene>
    <name evidence="2" type="ORF">CAMP_LOCUS4714</name>
</gene>
<evidence type="ECO:0000313" key="3">
    <source>
        <dbReference type="Proteomes" id="UP001152747"/>
    </source>
</evidence>
<dbReference type="EMBL" id="CANHGI010000002">
    <property type="protein sequence ID" value="CAI5442077.1"/>
    <property type="molecule type" value="Genomic_DNA"/>
</dbReference>
<evidence type="ECO:0000313" key="2">
    <source>
        <dbReference type="EMBL" id="CAI5442077.1"/>
    </source>
</evidence>
<organism evidence="2 3">
    <name type="scientific">Caenorhabditis angaria</name>
    <dbReference type="NCBI Taxonomy" id="860376"/>
    <lineage>
        <taxon>Eukaryota</taxon>
        <taxon>Metazoa</taxon>
        <taxon>Ecdysozoa</taxon>
        <taxon>Nematoda</taxon>
        <taxon>Chromadorea</taxon>
        <taxon>Rhabditida</taxon>
        <taxon>Rhabditina</taxon>
        <taxon>Rhabditomorpha</taxon>
        <taxon>Rhabditoidea</taxon>
        <taxon>Rhabditidae</taxon>
        <taxon>Peloderinae</taxon>
        <taxon>Caenorhabditis</taxon>
    </lineage>
</organism>
<dbReference type="OrthoDB" id="5795045at2759"/>
<keyword evidence="3" id="KW-1185">Reference proteome</keyword>
<feature type="region of interest" description="Disordered" evidence="1">
    <location>
        <begin position="181"/>
        <end position="208"/>
    </location>
</feature>